<sequence length="146" mass="16255">MKTSPNGYNVSRSQLLPVMKAAKAAGMKATLVQDKVKLEGRLYGTDELEHLTDNCNPATGCVKETEQTVCYFGRYSPLSNFFPCTFTSLGITYNCTEQYIQQKKAECMGADRQAQIILLTSERTAQKHTGSSVADNPQIWYDRLGK</sequence>
<evidence type="ECO:0000313" key="2">
    <source>
        <dbReference type="Proteomes" id="UP001208570"/>
    </source>
</evidence>
<name>A0AAD9J327_9ANNE</name>
<dbReference type="EMBL" id="JAODUP010000697">
    <property type="protein sequence ID" value="KAK2145168.1"/>
    <property type="molecule type" value="Genomic_DNA"/>
</dbReference>
<comment type="caution">
    <text evidence="1">The sequence shown here is derived from an EMBL/GenBank/DDBJ whole genome shotgun (WGS) entry which is preliminary data.</text>
</comment>
<gene>
    <name evidence="1" type="ORF">LSH36_697g00015</name>
</gene>
<dbReference type="AlphaFoldDB" id="A0AAD9J327"/>
<keyword evidence="2" id="KW-1185">Reference proteome</keyword>
<reference evidence="1" key="1">
    <citation type="journal article" date="2023" name="Mol. Biol. Evol.">
        <title>Third-Generation Sequencing Reveals the Adaptive Role of the Epigenome in Three Deep-Sea Polychaetes.</title>
        <authorList>
            <person name="Perez M."/>
            <person name="Aroh O."/>
            <person name="Sun Y."/>
            <person name="Lan Y."/>
            <person name="Juniper S.K."/>
            <person name="Young C.R."/>
            <person name="Angers B."/>
            <person name="Qian P.Y."/>
        </authorList>
    </citation>
    <scope>NUCLEOTIDE SEQUENCE</scope>
    <source>
        <strain evidence="1">P08H-3</strain>
    </source>
</reference>
<accession>A0AAD9J327</accession>
<proteinExistence type="predicted"/>
<dbReference type="InterPro" id="IPR037238">
    <property type="entry name" value="YbiA-like_sf"/>
</dbReference>
<organism evidence="1 2">
    <name type="scientific">Paralvinella palmiformis</name>
    <dbReference type="NCBI Taxonomy" id="53620"/>
    <lineage>
        <taxon>Eukaryota</taxon>
        <taxon>Metazoa</taxon>
        <taxon>Spiralia</taxon>
        <taxon>Lophotrochozoa</taxon>
        <taxon>Annelida</taxon>
        <taxon>Polychaeta</taxon>
        <taxon>Sedentaria</taxon>
        <taxon>Canalipalpata</taxon>
        <taxon>Terebellida</taxon>
        <taxon>Terebelliformia</taxon>
        <taxon>Alvinellidae</taxon>
        <taxon>Paralvinella</taxon>
    </lineage>
</organism>
<dbReference type="SUPFAM" id="SSF143990">
    <property type="entry name" value="YbiA-like"/>
    <property type="match status" value="1"/>
</dbReference>
<dbReference type="Gene3D" id="1.10.357.40">
    <property type="entry name" value="YbiA-like"/>
    <property type="match status" value="1"/>
</dbReference>
<evidence type="ECO:0000313" key="1">
    <source>
        <dbReference type="EMBL" id="KAK2145168.1"/>
    </source>
</evidence>
<protein>
    <submittedName>
        <fullName evidence="1">Uncharacterized protein</fullName>
    </submittedName>
</protein>
<dbReference type="Proteomes" id="UP001208570">
    <property type="component" value="Unassembled WGS sequence"/>
</dbReference>